<protein>
    <submittedName>
        <fullName evidence="3">Uncharacterized protein</fullName>
    </submittedName>
</protein>
<evidence type="ECO:0000256" key="2">
    <source>
        <dbReference type="SAM" id="Phobius"/>
    </source>
</evidence>
<dbReference type="RefSeq" id="WP_330164584.1">
    <property type="nucleotide sequence ID" value="NZ_WNZX01000022.1"/>
</dbReference>
<keyword evidence="2" id="KW-1133">Transmembrane helix</keyword>
<dbReference type="EMBL" id="WNZX01000022">
    <property type="protein sequence ID" value="MUG73212.1"/>
    <property type="molecule type" value="Genomic_DNA"/>
</dbReference>
<reference evidence="3 4" key="1">
    <citation type="submission" date="2019-11" db="EMBL/GenBank/DDBJ databases">
        <title>Draft genome sequences of five Paenibacillus species of dairy origin.</title>
        <authorList>
            <person name="Olajide A.M."/>
            <person name="Chen S."/>
            <person name="Lapointe G."/>
        </authorList>
    </citation>
    <scope>NUCLEOTIDE SEQUENCE [LARGE SCALE GENOMIC DNA]</scope>
    <source>
        <strain evidence="3 4">2CS3</strain>
    </source>
</reference>
<keyword evidence="2" id="KW-0472">Membrane</keyword>
<dbReference type="AlphaFoldDB" id="A0A7X3CVI2"/>
<feature type="compositionally biased region" description="Polar residues" evidence="1">
    <location>
        <begin position="1"/>
        <end position="40"/>
    </location>
</feature>
<feature type="transmembrane region" description="Helical" evidence="2">
    <location>
        <begin position="84"/>
        <end position="105"/>
    </location>
</feature>
<evidence type="ECO:0000313" key="4">
    <source>
        <dbReference type="Proteomes" id="UP000450917"/>
    </source>
</evidence>
<evidence type="ECO:0000256" key="1">
    <source>
        <dbReference type="SAM" id="MobiDB-lite"/>
    </source>
</evidence>
<accession>A0A7X3CVI2</accession>
<feature type="transmembrane region" description="Helical" evidence="2">
    <location>
        <begin position="117"/>
        <end position="138"/>
    </location>
</feature>
<name>A0A7X3CVI2_9BACL</name>
<organism evidence="3 4">
    <name type="scientific">Paenibacillus validus</name>
    <dbReference type="NCBI Taxonomy" id="44253"/>
    <lineage>
        <taxon>Bacteria</taxon>
        <taxon>Bacillati</taxon>
        <taxon>Bacillota</taxon>
        <taxon>Bacilli</taxon>
        <taxon>Bacillales</taxon>
        <taxon>Paenibacillaceae</taxon>
        <taxon>Paenibacillus</taxon>
    </lineage>
</organism>
<feature type="region of interest" description="Disordered" evidence="1">
    <location>
        <begin position="1"/>
        <end position="53"/>
    </location>
</feature>
<comment type="caution">
    <text evidence="3">The sequence shown here is derived from an EMBL/GenBank/DDBJ whole genome shotgun (WGS) entry which is preliminary data.</text>
</comment>
<evidence type="ECO:0000313" key="3">
    <source>
        <dbReference type="EMBL" id="MUG73212.1"/>
    </source>
</evidence>
<gene>
    <name evidence="3" type="ORF">GNP93_21505</name>
</gene>
<keyword evidence="2" id="KW-0812">Transmembrane</keyword>
<sequence>MQRGTRTTFNQPNRSTPAQANMTTSGQSRAASPQVNRATVSQAGGAGSQSSGTGNVNAVVCRKCKSPQVVANKRGYSFANMFKTLGIMILIGILSIVFVSFEFMYGTGSSPSAAEAVGVIGMIVLFLSLPTGILVGFAGRSELINGCMNCGFKWRPAKRK</sequence>
<dbReference type="Proteomes" id="UP000450917">
    <property type="component" value="Unassembled WGS sequence"/>
</dbReference>
<keyword evidence="4" id="KW-1185">Reference proteome</keyword>
<proteinExistence type="predicted"/>